<proteinExistence type="predicted"/>
<reference evidence="1" key="1">
    <citation type="submission" date="2021-01" db="EMBL/GenBank/DDBJ databases">
        <authorList>
            <person name="Corre E."/>
            <person name="Pelletier E."/>
            <person name="Niang G."/>
            <person name="Scheremetjew M."/>
            <person name="Finn R."/>
            <person name="Kale V."/>
            <person name="Holt S."/>
            <person name="Cochrane G."/>
            <person name="Meng A."/>
            <person name="Brown T."/>
            <person name="Cohen L."/>
        </authorList>
    </citation>
    <scope>NUCLEOTIDE SEQUENCE</scope>
    <source>
        <strain evidence="1">CCMP2058</strain>
    </source>
</reference>
<evidence type="ECO:0000313" key="1">
    <source>
        <dbReference type="EMBL" id="CAD8453759.1"/>
    </source>
</evidence>
<dbReference type="EMBL" id="HBEM01018598">
    <property type="protein sequence ID" value="CAD8453759.1"/>
    <property type="molecule type" value="Transcribed_RNA"/>
</dbReference>
<sequence>MRRVRGVNLRNYTALASVEGARMRPSVHSHRPFFDETADLLESLDTSAWEDITGRTQEWWRGSSPSPPPLLRLIVSKSRSLAFCFHGVPLRPEEVDMTFNASASISETMRGEWNGGGVHTIHVWEDQWLSDRGLVESRIRSVMGKTRRIGARTMGVRRINETVLRKFLMKNHMNAAVKARYKYGLFADKGEGDLLAVASFSGMRKFGRYLPGESPVKESRSHELIRHCSEQGISVLGGLSKFLKAFERDTRAEDVVTFSCCDWSDGTNYEALGFTVLEKQAPYCFWVCNEDTRRTYERQLPDYLFDEFQNTLESKYASGFFPNWHKVRRNNSQVTDPVAKKVFVEFMVSKGYFPIHTAGTLKMVRIVKR</sequence>
<accession>A0A7S0DIS6</accession>
<dbReference type="AlphaFoldDB" id="A0A7S0DIS6"/>
<organism evidence="1">
    <name type="scientific">Amorphochlora amoebiformis</name>
    <dbReference type="NCBI Taxonomy" id="1561963"/>
    <lineage>
        <taxon>Eukaryota</taxon>
        <taxon>Sar</taxon>
        <taxon>Rhizaria</taxon>
        <taxon>Cercozoa</taxon>
        <taxon>Chlorarachniophyceae</taxon>
        <taxon>Amorphochlora</taxon>
    </lineage>
</organism>
<gene>
    <name evidence="1" type="ORF">LAMO00422_LOCUS12699</name>
</gene>
<protein>
    <submittedName>
        <fullName evidence="1">Uncharacterized protein</fullName>
    </submittedName>
</protein>
<name>A0A7S0DIS6_9EUKA</name>